<proteinExistence type="predicted"/>
<evidence type="ECO:0000313" key="3">
    <source>
        <dbReference type="EMBL" id="MEQ2172770.1"/>
    </source>
</evidence>
<reference evidence="3 4" key="1">
    <citation type="submission" date="2021-06" db="EMBL/GenBank/DDBJ databases">
        <authorList>
            <person name="Palmer J.M."/>
        </authorList>
    </citation>
    <scope>NUCLEOTIDE SEQUENCE [LARGE SCALE GENOMIC DNA]</scope>
    <source>
        <strain evidence="3 4">GA_2019</strain>
        <tissue evidence="3">Muscle</tissue>
    </source>
</reference>
<feature type="non-terminal residue" evidence="3">
    <location>
        <position position="1"/>
    </location>
</feature>
<dbReference type="EMBL" id="JAHRIO010042807">
    <property type="protein sequence ID" value="MEQ2172770.1"/>
    <property type="molecule type" value="Genomic_DNA"/>
</dbReference>
<feature type="region of interest" description="Disordered" evidence="1">
    <location>
        <begin position="91"/>
        <end position="117"/>
    </location>
</feature>
<dbReference type="Proteomes" id="UP001476798">
    <property type="component" value="Unassembled WGS sequence"/>
</dbReference>
<feature type="signal peptide" evidence="2">
    <location>
        <begin position="1"/>
        <end position="18"/>
    </location>
</feature>
<protein>
    <submittedName>
        <fullName evidence="3">Uncharacterized protein</fullName>
    </submittedName>
</protein>
<keyword evidence="4" id="KW-1185">Reference proteome</keyword>
<accession>A0ABV0NNB3</accession>
<evidence type="ECO:0000256" key="2">
    <source>
        <dbReference type="SAM" id="SignalP"/>
    </source>
</evidence>
<organism evidence="3 4">
    <name type="scientific">Goodea atripinnis</name>
    <dbReference type="NCBI Taxonomy" id="208336"/>
    <lineage>
        <taxon>Eukaryota</taxon>
        <taxon>Metazoa</taxon>
        <taxon>Chordata</taxon>
        <taxon>Craniata</taxon>
        <taxon>Vertebrata</taxon>
        <taxon>Euteleostomi</taxon>
        <taxon>Actinopterygii</taxon>
        <taxon>Neopterygii</taxon>
        <taxon>Teleostei</taxon>
        <taxon>Neoteleostei</taxon>
        <taxon>Acanthomorphata</taxon>
        <taxon>Ovalentaria</taxon>
        <taxon>Atherinomorphae</taxon>
        <taxon>Cyprinodontiformes</taxon>
        <taxon>Goodeidae</taxon>
        <taxon>Goodea</taxon>
    </lineage>
</organism>
<evidence type="ECO:0000313" key="4">
    <source>
        <dbReference type="Proteomes" id="UP001476798"/>
    </source>
</evidence>
<name>A0ABV0NNB3_9TELE</name>
<feature type="chain" id="PRO_5046788709" evidence="2">
    <location>
        <begin position="19"/>
        <end position="146"/>
    </location>
</feature>
<gene>
    <name evidence="3" type="ORF">GOODEAATRI_024797</name>
</gene>
<comment type="caution">
    <text evidence="3">The sequence shown here is derived from an EMBL/GenBank/DDBJ whole genome shotgun (WGS) entry which is preliminary data.</text>
</comment>
<evidence type="ECO:0000256" key="1">
    <source>
        <dbReference type="SAM" id="MobiDB-lite"/>
    </source>
</evidence>
<keyword evidence="2" id="KW-0732">Signal</keyword>
<sequence>EVLPKVLWILCLLLGVLPGQHETMFRSLAQQQIQIQQSIGTMNRQFLELITRLPVVSTNQALSPLPHAQVVSTPAQGCNPVRKVLRIQNQMPSPVSSPRRRISRNQNPPSLSHVSLGHSPGTWRIVFAEPNNRNSTQEGYPPVVST</sequence>